<evidence type="ECO:0000313" key="2">
    <source>
        <dbReference type="EMBL" id="AFK49562.1"/>
    </source>
</evidence>
<dbReference type="AlphaFoldDB" id="I3TAM0"/>
<dbReference type="EMBL" id="BT149768">
    <property type="protein sequence ID" value="AFK49562.1"/>
    <property type="molecule type" value="mRNA"/>
</dbReference>
<feature type="region of interest" description="Disordered" evidence="1">
    <location>
        <begin position="1"/>
        <end position="21"/>
    </location>
</feature>
<reference evidence="2" key="1">
    <citation type="submission" date="2012-05" db="EMBL/GenBank/DDBJ databases">
        <authorList>
            <person name="Krishnakumar V."/>
            <person name="Cheung F."/>
            <person name="Xiao Y."/>
            <person name="Chan A."/>
            <person name="Moskal W.A."/>
            <person name="Town C.D."/>
        </authorList>
    </citation>
    <scope>NUCLEOTIDE SEQUENCE</scope>
</reference>
<proteinExistence type="evidence at transcript level"/>
<protein>
    <submittedName>
        <fullName evidence="2">Uncharacterized protein</fullName>
    </submittedName>
</protein>
<name>I3TAM0_MEDTR</name>
<organism evidence="2">
    <name type="scientific">Medicago truncatula</name>
    <name type="common">Barrel medic</name>
    <name type="synonym">Medicago tribuloides</name>
    <dbReference type="NCBI Taxonomy" id="3880"/>
    <lineage>
        <taxon>Eukaryota</taxon>
        <taxon>Viridiplantae</taxon>
        <taxon>Streptophyta</taxon>
        <taxon>Embryophyta</taxon>
        <taxon>Tracheophyta</taxon>
        <taxon>Spermatophyta</taxon>
        <taxon>Magnoliopsida</taxon>
        <taxon>eudicotyledons</taxon>
        <taxon>Gunneridae</taxon>
        <taxon>Pentapetalae</taxon>
        <taxon>rosids</taxon>
        <taxon>fabids</taxon>
        <taxon>Fabales</taxon>
        <taxon>Fabaceae</taxon>
        <taxon>Papilionoideae</taxon>
        <taxon>50 kb inversion clade</taxon>
        <taxon>NPAAA clade</taxon>
        <taxon>Hologalegina</taxon>
        <taxon>IRL clade</taxon>
        <taxon>Trifolieae</taxon>
        <taxon>Medicago</taxon>
    </lineage>
</organism>
<accession>I3TAM0</accession>
<evidence type="ECO:0000256" key="1">
    <source>
        <dbReference type="SAM" id="MobiDB-lite"/>
    </source>
</evidence>
<sequence>MSIQLILTTRSTQGRGLSNTT</sequence>